<evidence type="ECO:0000313" key="2">
    <source>
        <dbReference type="Proteomes" id="UP000183649"/>
    </source>
</evidence>
<keyword evidence="2" id="KW-1185">Reference proteome</keyword>
<evidence type="ECO:0000313" key="1">
    <source>
        <dbReference type="EMBL" id="CUA99289.1"/>
    </source>
</evidence>
<dbReference type="EMBL" id="CYHF01000009">
    <property type="protein sequence ID" value="CUA99289.1"/>
    <property type="molecule type" value="Genomic_DNA"/>
</dbReference>
<accession>A0A0K6I828</accession>
<dbReference type="InterPro" id="IPR024524">
    <property type="entry name" value="DUF3800"/>
</dbReference>
<dbReference type="STRING" id="339866.GCA_001418255_02455"/>
<name>A0A0K6I828_9BURK</name>
<dbReference type="AlphaFoldDB" id="A0A0K6I828"/>
<sequence length="279" mass="31436">MKFAYVDESGDAGEGDVFVMAGLLIDAYRLRKYTSQFDQALSAFLAKHPAAPKELKTKAFINGKGGWNVVAPDERKQFLTDMCDLAIEVSKIYGFGMSFQAFNAACADGAYAIPGSKDYWPLNGMFISGLIQKKMQTQSNNKGLSVIIFDDNKVHMPKLSDGLYYANPWFDGLYQQSRTVKGKTVWQPLKQPERFDQVINTAFAIRSEHSSLVQIADAVSYVYRRWLELTALPEAYPGEKAFYEGLVHKLDGRRERLGRTPKAECVDFYNAIKHPAWVI</sequence>
<protein>
    <recommendedName>
        <fullName evidence="3">DUF3800 domain-containing protein</fullName>
    </recommendedName>
</protein>
<reference evidence="2" key="1">
    <citation type="submission" date="2015-08" db="EMBL/GenBank/DDBJ databases">
        <authorList>
            <person name="Varghese N."/>
        </authorList>
    </citation>
    <scope>NUCLEOTIDE SEQUENCE [LARGE SCALE GENOMIC DNA]</scope>
    <source>
        <strain evidence="2">DSM 18181</strain>
    </source>
</reference>
<dbReference type="OrthoDB" id="7827169at2"/>
<proteinExistence type="predicted"/>
<gene>
    <name evidence="1" type="ORF">Ga0061069_10957</name>
</gene>
<evidence type="ECO:0008006" key="3">
    <source>
        <dbReference type="Google" id="ProtNLM"/>
    </source>
</evidence>
<dbReference type="Pfam" id="PF12686">
    <property type="entry name" value="DUF3800"/>
    <property type="match status" value="1"/>
</dbReference>
<dbReference type="RefSeq" id="WP_055451310.1">
    <property type="nucleotide sequence ID" value="NZ_CYHF01000009.1"/>
</dbReference>
<dbReference type="Proteomes" id="UP000183649">
    <property type="component" value="Unassembled WGS sequence"/>
</dbReference>
<organism evidence="1 2">
    <name type="scientific">Thiomonas bhubaneswarensis</name>
    <dbReference type="NCBI Taxonomy" id="339866"/>
    <lineage>
        <taxon>Bacteria</taxon>
        <taxon>Pseudomonadati</taxon>
        <taxon>Pseudomonadota</taxon>
        <taxon>Betaproteobacteria</taxon>
        <taxon>Burkholderiales</taxon>
        <taxon>Thiomonas</taxon>
    </lineage>
</organism>